<proteinExistence type="predicted"/>
<comment type="caution">
    <text evidence="1">The sequence shown here is derived from an EMBL/GenBank/DDBJ whole genome shotgun (WGS) entry which is preliminary data.</text>
</comment>
<dbReference type="EMBL" id="ML996082">
    <property type="protein sequence ID" value="KAF2155881.1"/>
    <property type="molecule type" value="Genomic_DNA"/>
</dbReference>
<dbReference type="OrthoDB" id="5418899at2759"/>
<evidence type="ECO:0000313" key="2">
    <source>
        <dbReference type="Proteomes" id="UP000799439"/>
    </source>
</evidence>
<sequence>MLRTAPGEDEQAFMEVNDFRVCLVDHMRWIERETGWATEHRVQDLIELWDRR</sequence>
<dbReference type="AlphaFoldDB" id="A0A9P4J6B6"/>
<gene>
    <name evidence="1" type="ORF">K461DRAFT_274924</name>
</gene>
<evidence type="ECO:0000313" key="1">
    <source>
        <dbReference type="EMBL" id="KAF2155881.1"/>
    </source>
</evidence>
<keyword evidence="2" id="KW-1185">Reference proteome</keyword>
<reference evidence="1" key="1">
    <citation type="journal article" date="2020" name="Stud. Mycol.">
        <title>101 Dothideomycetes genomes: a test case for predicting lifestyles and emergence of pathogens.</title>
        <authorList>
            <person name="Haridas S."/>
            <person name="Albert R."/>
            <person name="Binder M."/>
            <person name="Bloem J."/>
            <person name="Labutti K."/>
            <person name="Salamov A."/>
            <person name="Andreopoulos B."/>
            <person name="Baker S."/>
            <person name="Barry K."/>
            <person name="Bills G."/>
            <person name="Bluhm B."/>
            <person name="Cannon C."/>
            <person name="Castanera R."/>
            <person name="Culley D."/>
            <person name="Daum C."/>
            <person name="Ezra D."/>
            <person name="Gonzalez J."/>
            <person name="Henrissat B."/>
            <person name="Kuo A."/>
            <person name="Liang C."/>
            <person name="Lipzen A."/>
            <person name="Lutzoni F."/>
            <person name="Magnuson J."/>
            <person name="Mondo S."/>
            <person name="Nolan M."/>
            <person name="Ohm R."/>
            <person name="Pangilinan J."/>
            <person name="Park H.-J."/>
            <person name="Ramirez L."/>
            <person name="Alfaro M."/>
            <person name="Sun H."/>
            <person name="Tritt A."/>
            <person name="Yoshinaga Y."/>
            <person name="Zwiers L.-H."/>
            <person name="Turgeon B."/>
            <person name="Goodwin S."/>
            <person name="Spatafora J."/>
            <person name="Crous P."/>
            <person name="Grigoriev I."/>
        </authorList>
    </citation>
    <scope>NUCLEOTIDE SEQUENCE</scope>
    <source>
        <strain evidence="1">CBS 260.36</strain>
    </source>
</reference>
<protein>
    <submittedName>
        <fullName evidence="1">Uncharacterized protein</fullName>
    </submittedName>
</protein>
<name>A0A9P4J6B6_9PEZI</name>
<dbReference type="Proteomes" id="UP000799439">
    <property type="component" value="Unassembled WGS sequence"/>
</dbReference>
<accession>A0A9P4J6B6</accession>
<organism evidence="1 2">
    <name type="scientific">Myriangium duriaei CBS 260.36</name>
    <dbReference type="NCBI Taxonomy" id="1168546"/>
    <lineage>
        <taxon>Eukaryota</taxon>
        <taxon>Fungi</taxon>
        <taxon>Dikarya</taxon>
        <taxon>Ascomycota</taxon>
        <taxon>Pezizomycotina</taxon>
        <taxon>Dothideomycetes</taxon>
        <taxon>Dothideomycetidae</taxon>
        <taxon>Myriangiales</taxon>
        <taxon>Myriangiaceae</taxon>
        <taxon>Myriangium</taxon>
    </lineage>
</organism>